<feature type="compositionally biased region" description="Basic and acidic residues" evidence="1">
    <location>
        <begin position="238"/>
        <end position="251"/>
    </location>
</feature>
<feature type="region of interest" description="Disordered" evidence="1">
    <location>
        <begin position="59"/>
        <end position="81"/>
    </location>
</feature>
<evidence type="ECO:0000256" key="1">
    <source>
        <dbReference type="SAM" id="MobiDB-lite"/>
    </source>
</evidence>
<dbReference type="EMBL" id="BPLQ01006056">
    <property type="protein sequence ID" value="GIY19551.1"/>
    <property type="molecule type" value="Genomic_DNA"/>
</dbReference>
<organism evidence="2 3">
    <name type="scientific">Caerostris darwini</name>
    <dbReference type="NCBI Taxonomy" id="1538125"/>
    <lineage>
        <taxon>Eukaryota</taxon>
        <taxon>Metazoa</taxon>
        <taxon>Ecdysozoa</taxon>
        <taxon>Arthropoda</taxon>
        <taxon>Chelicerata</taxon>
        <taxon>Arachnida</taxon>
        <taxon>Araneae</taxon>
        <taxon>Araneomorphae</taxon>
        <taxon>Entelegynae</taxon>
        <taxon>Araneoidea</taxon>
        <taxon>Araneidae</taxon>
        <taxon>Caerostris</taxon>
    </lineage>
</organism>
<dbReference type="AlphaFoldDB" id="A0AAV4RFT6"/>
<sequence length="251" mass="29646">MWEDEKEVVLLIEMEFATLRKCYFAFTNHSRLWYDQLLSQFDEREKCITKISQNGAHFARDSFREPPREQTKNGGKHPEEAHGCRWTHQKKYSVYRTGRIVGRQLSIRRQFWLFRTATSDRVRIRNLQKKRRRFKKWRYPSNEPTQIHSRTNCVIISLLPLTSENGCTLSRRKGKGEMEAELVRSGPMNLAVRERSEVIATSALPRSLSREQSGRGEQASEDAVDHRQGHVPLRHALHQHDHGVREDDWKR</sequence>
<accession>A0AAV4RFT6</accession>
<name>A0AAV4RFT6_9ARAC</name>
<proteinExistence type="predicted"/>
<evidence type="ECO:0000313" key="2">
    <source>
        <dbReference type="EMBL" id="GIY19551.1"/>
    </source>
</evidence>
<keyword evidence="3" id="KW-1185">Reference proteome</keyword>
<feature type="region of interest" description="Disordered" evidence="1">
    <location>
        <begin position="202"/>
        <end position="251"/>
    </location>
</feature>
<comment type="caution">
    <text evidence="2">The sequence shown here is derived from an EMBL/GenBank/DDBJ whole genome shotgun (WGS) entry which is preliminary data.</text>
</comment>
<reference evidence="2 3" key="1">
    <citation type="submission" date="2021-06" db="EMBL/GenBank/DDBJ databases">
        <title>Caerostris darwini draft genome.</title>
        <authorList>
            <person name="Kono N."/>
            <person name="Arakawa K."/>
        </authorList>
    </citation>
    <scope>NUCLEOTIDE SEQUENCE [LARGE SCALE GENOMIC DNA]</scope>
</reference>
<protein>
    <submittedName>
        <fullName evidence="2">Uncharacterized protein</fullName>
    </submittedName>
</protein>
<gene>
    <name evidence="2" type="ORF">CDAR_273761</name>
</gene>
<evidence type="ECO:0000313" key="3">
    <source>
        <dbReference type="Proteomes" id="UP001054837"/>
    </source>
</evidence>
<dbReference type="Proteomes" id="UP001054837">
    <property type="component" value="Unassembled WGS sequence"/>
</dbReference>